<dbReference type="EMBL" id="JBHTMO010000028">
    <property type="protein sequence ID" value="MFD1393719.1"/>
    <property type="molecule type" value="Genomic_DNA"/>
</dbReference>
<proteinExistence type="predicted"/>
<dbReference type="Proteomes" id="UP001597249">
    <property type="component" value="Unassembled WGS sequence"/>
</dbReference>
<keyword evidence="1" id="KW-0472">Membrane</keyword>
<protein>
    <submittedName>
        <fullName evidence="2">Uncharacterized protein</fullName>
    </submittedName>
</protein>
<keyword evidence="1" id="KW-0812">Transmembrane</keyword>
<feature type="transmembrane region" description="Helical" evidence="1">
    <location>
        <begin position="71"/>
        <end position="90"/>
    </location>
</feature>
<feature type="transmembrane region" description="Helical" evidence="1">
    <location>
        <begin position="96"/>
        <end position="115"/>
    </location>
</feature>
<gene>
    <name evidence="2" type="ORF">ACFQ3L_09095</name>
</gene>
<keyword evidence="1" id="KW-1133">Transmembrane helix</keyword>
<sequence length="125" mass="13907">MKIRLEANSSKKTIAYISCNGQVQELIAGGTLELPVHRGDTVTFKVGRFSQTHRLAFQSPSASFVLEPNRTLLYAYMAALAVMIVAVWYVKNISNTMLTILVVAALVVFEVVNYFNGYRAVPVHR</sequence>
<comment type="caution">
    <text evidence="2">The sequence shown here is derived from an EMBL/GenBank/DDBJ whole genome shotgun (WGS) entry which is preliminary data.</text>
</comment>
<organism evidence="2 3">
    <name type="scientific">Lacticaseibacillus jixianensis</name>
    <dbReference type="NCBI Taxonomy" id="2486012"/>
    <lineage>
        <taxon>Bacteria</taxon>
        <taxon>Bacillati</taxon>
        <taxon>Bacillota</taxon>
        <taxon>Bacilli</taxon>
        <taxon>Lactobacillales</taxon>
        <taxon>Lactobacillaceae</taxon>
        <taxon>Lacticaseibacillus</taxon>
    </lineage>
</organism>
<dbReference type="RefSeq" id="WP_125585795.1">
    <property type="nucleotide sequence ID" value="NZ_JBHTMO010000028.1"/>
</dbReference>
<name>A0ABW4B9P4_9LACO</name>
<reference evidence="3" key="1">
    <citation type="journal article" date="2019" name="Int. J. Syst. Evol. Microbiol.">
        <title>The Global Catalogue of Microorganisms (GCM) 10K type strain sequencing project: providing services to taxonomists for standard genome sequencing and annotation.</title>
        <authorList>
            <consortium name="The Broad Institute Genomics Platform"/>
            <consortium name="The Broad Institute Genome Sequencing Center for Infectious Disease"/>
            <person name="Wu L."/>
            <person name="Ma J."/>
        </authorList>
    </citation>
    <scope>NUCLEOTIDE SEQUENCE [LARGE SCALE GENOMIC DNA]</scope>
    <source>
        <strain evidence="3">CCM 8911</strain>
    </source>
</reference>
<evidence type="ECO:0000313" key="3">
    <source>
        <dbReference type="Proteomes" id="UP001597249"/>
    </source>
</evidence>
<evidence type="ECO:0000313" key="2">
    <source>
        <dbReference type="EMBL" id="MFD1393719.1"/>
    </source>
</evidence>
<evidence type="ECO:0000256" key="1">
    <source>
        <dbReference type="SAM" id="Phobius"/>
    </source>
</evidence>
<accession>A0ABW4B9P4</accession>
<keyword evidence="3" id="KW-1185">Reference proteome</keyword>